<evidence type="ECO:0000256" key="5">
    <source>
        <dbReference type="ARBA" id="ARBA00022430"/>
    </source>
</evidence>
<dbReference type="EC" id="4.2.1.33" evidence="13"/>
<evidence type="ECO:0000256" key="14">
    <source>
        <dbReference type="SAM" id="MobiDB-lite"/>
    </source>
</evidence>
<dbReference type="CDD" id="cd01583">
    <property type="entry name" value="IPMI"/>
    <property type="match status" value="1"/>
</dbReference>
<keyword evidence="9 13" id="KW-0408">Iron</keyword>
<dbReference type="PRINTS" id="PR00415">
    <property type="entry name" value="ACONITASE"/>
</dbReference>
<keyword evidence="5 13" id="KW-0432">Leucine biosynthesis</keyword>
<feature type="domain" description="Aconitase/3-isopropylmalate dehydratase large subunit alpha/beta/alpha" evidence="15">
    <location>
        <begin position="8"/>
        <end position="459"/>
    </location>
</feature>
<feature type="binding site" evidence="13">
    <location>
        <position position="412"/>
    </location>
    <ligand>
        <name>[4Fe-4S] cluster</name>
        <dbReference type="ChEBI" id="CHEBI:49883"/>
    </ligand>
</feature>
<sequence>MAGKTLYDKLFDAHVVHEQGDGTALLYIDRHLVHEVTSPQAFEGLRLAGRKPWRTGAMLAVPDHNVPTTNRAGGIVDPVSREQVSTLDRNCQEFGVQEFPMADLRQGIVHIIGPEEGFTLPGSTVVCGDSHTSTHGAIGALAFGIGTSEVEHVMATQTLLQKRTKTMQVRVDGELGPGVTAKDVVLAIIGKIGTAGGTGYAIEFAGSAIESLSIEGRMSVCNMSIEAGARAGMVAVDEKTVDYFRDKPFAPTGEMFEQAAAYWRTLKSDPDAEFDKVVVLDGTKIEPQVSWGTSPEMVGPVNGRVPDPAAESDPVKAEGMRKALAYMGLEANTPMTDIQIDKVFIGSCTNARIEDLRAAAAAIKGGHVADNVTLAMVVPGSGLVREQAEKEGLDKIFLEAGFEWREPGCSMCLAMNADRLEPGERCASTSNRNFEGRQGQGGRTHLVSPAMAAAAAIAGHFVDVRQA</sequence>
<keyword evidence="12 13" id="KW-0100">Branched-chain amino acid biosynthesis</keyword>
<evidence type="ECO:0000256" key="11">
    <source>
        <dbReference type="ARBA" id="ARBA00023239"/>
    </source>
</evidence>
<evidence type="ECO:0000256" key="7">
    <source>
        <dbReference type="ARBA" id="ARBA00022605"/>
    </source>
</evidence>
<protein>
    <recommendedName>
        <fullName evidence="13">3-isopropylmalate dehydratase large subunit</fullName>
        <ecNumber evidence="13">4.2.1.33</ecNumber>
    </recommendedName>
    <alternativeName>
        <fullName evidence="13">Alpha-IPM isomerase</fullName>
        <shortName evidence="13">IPMI</shortName>
    </alternativeName>
    <alternativeName>
        <fullName evidence="13">Isopropylmalate isomerase</fullName>
    </alternativeName>
</protein>
<dbReference type="PANTHER" id="PTHR43822">
    <property type="entry name" value="HOMOACONITASE, MITOCHONDRIAL-RELATED"/>
    <property type="match status" value="1"/>
</dbReference>
<dbReference type="NCBIfam" id="TIGR00170">
    <property type="entry name" value="leuC"/>
    <property type="match status" value="1"/>
</dbReference>
<evidence type="ECO:0000256" key="12">
    <source>
        <dbReference type="ARBA" id="ARBA00023304"/>
    </source>
</evidence>
<evidence type="ECO:0000256" key="13">
    <source>
        <dbReference type="HAMAP-Rule" id="MF_01026"/>
    </source>
</evidence>
<dbReference type="RefSeq" id="WP_322520454.1">
    <property type="nucleotide sequence ID" value="NZ_CP140153.1"/>
</dbReference>
<comment type="similarity">
    <text evidence="13">Belongs to the aconitase/IPM isomerase family. LeuC type 1 subfamily.</text>
</comment>
<dbReference type="InterPro" id="IPR018136">
    <property type="entry name" value="Aconitase_4Fe-4S_BS"/>
</dbReference>
<comment type="catalytic activity">
    <reaction evidence="1 13">
        <text>(2R,3S)-3-isopropylmalate = (2S)-2-isopropylmalate</text>
        <dbReference type="Rhea" id="RHEA:32287"/>
        <dbReference type="ChEBI" id="CHEBI:1178"/>
        <dbReference type="ChEBI" id="CHEBI:35121"/>
        <dbReference type="EC" id="4.2.1.33"/>
    </reaction>
</comment>
<dbReference type="InterPro" id="IPR033941">
    <property type="entry name" value="IPMI_cat"/>
</dbReference>
<dbReference type="SUPFAM" id="SSF53732">
    <property type="entry name" value="Aconitase iron-sulfur domain"/>
    <property type="match status" value="1"/>
</dbReference>
<proteinExistence type="inferred from homology"/>
<feature type="region of interest" description="Disordered" evidence="14">
    <location>
        <begin position="290"/>
        <end position="313"/>
    </location>
</feature>
<dbReference type="HAMAP" id="MF_01026">
    <property type="entry name" value="LeuC_type1"/>
    <property type="match status" value="1"/>
</dbReference>
<dbReference type="Gene3D" id="3.30.499.10">
    <property type="entry name" value="Aconitase, domain 3"/>
    <property type="match status" value="2"/>
</dbReference>
<keyword evidence="17" id="KW-1185">Reference proteome</keyword>
<dbReference type="InterPro" id="IPR001030">
    <property type="entry name" value="Acoase/IPM_deHydtase_lsu_aba"/>
</dbReference>
<name>A0ABZ0YW66_9GAMM</name>
<evidence type="ECO:0000256" key="1">
    <source>
        <dbReference type="ARBA" id="ARBA00000491"/>
    </source>
</evidence>
<comment type="pathway">
    <text evidence="3 13">Amino-acid biosynthesis; L-leucine biosynthesis; L-leucine from 3-methyl-2-oxobutanoate: step 2/4.</text>
</comment>
<dbReference type="Proteomes" id="UP001327459">
    <property type="component" value="Chromosome"/>
</dbReference>
<keyword evidence="6 13" id="KW-0004">4Fe-4S</keyword>
<evidence type="ECO:0000259" key="15">
    <source>
        <dbReference type="Pfam" id="PF00330"/>
    </source>
</evidence>
<dbReference type="NCBIfam" id="NF004016">
    <property type="entry name" value="PRK05478.1"/>
    <property type="match status" value="1"/>
</dbReference>
<evidence type="ECO:0000256" key="4">
    <source>
        <dbReference type="ARBA" id="ARBA00011271"/>
    </source>
</evidence>
<dbReference type="InterPro" id="IPR036008">
    <property type="entry name" value="Aconitase_4Fe-4S_dom"/>
</dbReference>
<keyword evidence="7 13" id="KW-0028">Amino-acid biosynthesis</keyword>
<feature type="binding site" evidence="13">
    <location>
        <position position="348"/>
    </location>
    <ligand>
        <name>[4Fe-4S] cluster</name>
        <dbReference type="ChEBI" id="CHEBI:49883"/>
    </ligand>
</feature>
<comment type="cofactor">
    <cofactor evidence="13">
        <name>[4Fe-4S] cluster</name>
        <dbReference type="ChEBI" id="CHEBI:49883"/>
    </cofactor>
    <text evidence="13">Binds 1 [4Fe-4S] cluster per subunit.</text>
</comment>
<feature type="binding site" evidence="13">
    <location>
        <position position="409"/>
    </location>
    <ligand>
        <name>[4Fe-4S] cluster</name>
        <dbReference type="ChEBI" id="CHEBI:49883"/>
    </ligand>
</feature>
<evidence type="ECO:0000256" key="9">
    <source>
        <dbReference type="ARBA" id="ARBA00023004"/>
    </source>
</evidence>
<dbReference type="InterPro" id="IPR015931">
    <property type="entry name" value="Acnase/IPM_dHydase_lsu_aba_1/3"/>
</dbReference>
<organism evidence="16 17">
    <name type="scientific">Guyparkeria halophila</name>
    <dbReference type="NCBI Taxonomy" id="47960"/>
    <lineage>
        <taxon>Bacteria</taxon>
        <taxon>Pseudomonadati</taxon>
        <taxon>Pseudomonadota</taxon>
        <taxon>Gammaproteobacteria</taxon>
        <taxon>Chromatiales</taxon>
        <taxon>Thioalkalibacteraceae</taxon>
        <taxon>Guyparkeria</taxon>
    </lineage>
</organism>
<keyword evidence="11 13" id="KW-0456">Lyase</keyword>
<keyword evidence="10 13" id="KW-0411">Iron-sulfur</keyword>
<evidence type="ECO:0000313" key="16">
    <source>
        <dbReference type="EMBL" id="WQH15425.1"/>
    </source>
</evidence>
<evidence type="ECO:0000256" key="2">
    <source>
        <dbReference type="ARBA" id="ARBA00002695"/>
    </source>
</evidence>
<dbReference type="GO" id="GO:0003861">
    <property type="term" value="F:3-isopropylmalate dehydratase activity"/>
    <property type="evidence" value="ECO:0007669"/>
    <property type="project" value="UniProtKB-EC"/>
</dbReference>
<evidence type="ECO:0000313" key="17">
    <source>
        <dbReference type="Proteomes" id="UP001327459"/>
    </source>
</evidence>
<dbReference type="InterPro" id="IPR004430">
    <property type="entry name" value="3-IsopropMal_deHydase_lsu"/>
</dbReference>
<evidence type="ECO:0000256" key="3">
    <source>
        <dbReference type="ARBA" id="ARBA00004729"/>
    </source>
</evidence>
<dbReference type="NCBIfam" id="NF009116">
    <property type="entry name" value="PRK12466.1"/>
    <property type="match status" value="1"/>
</dbReference>
<dbReference type="PANTHER" id="PTHR43822:SF9">
    <property type="entry name" value="3-ISOPROPYLMALATE DEHYDRATASE"/>
    <property type="match status" value="1"/>
</dbReference>
<keyword evidence="8 13" id="KW-0479">Metal-binding</keyword>
<gene>
    <name evidence="13 16" type="primary">leuC</name>
    <name evidence="16" type="ORF">SR882_06545</name>
</gene>
<dbReference type="PROSITE" id="PS01244">
    <property type="entry name" value="ACONITASE_2"/>
    <property type="match status" value="1"/>
</dbReference>
<dbReference type="EMBL" id="CP140153">
    <property type="protein sequence ID" value="WQH15425.1"/>
    <property type="molecule type" value="Genomic_DNA"/>
</dbReference>
<dbReference type="PROSITE" id="PS00450">
    <property type="entry name" value="ACONITASE_1"/>
    <property type="match status" value="1"/>
</dbReference>
<evidence type="ECO:0000256" key="10">
    <source>
        <dbReference type="ARBA" id="ARBA00023014"/>
    </source>
</evidence>
<reference evidence="16 17" key="1">
    <citation type="submission" date="2023-11" db="EMBL/GenBank/DDBJ databases">
        <title>MicrobeMod: A computational toolkit for identifying prokaryotic methylation and restriction-modification with nanopore sequencing.</title>
        <authorList>
            <person name="Crits-Christoph A."/>
            <person name="Kang S.C."/>
            <person name="Lee H."/>
            <person name="Ostrov N."/>
        </authorList>
    </citation>
    <scope>NUCLEOTIDE SEQUENCE [LARGE SCALE GENOMIC DNA]</scope>
    <source>
        <strain evidence="16 17">ATCC 49870</strain>
    </source>
</reference>
<dbReference type="InterPro" id="IPR050067">
    <property type="entry name" value="IPM_dehydratase_rel_enz"/>
</dbReference>
<accession>A0ABZ0YW66</accession>
<comment type="subunit">
    <text evidence="4 13">Heterodimer of LeuC and LeuD.</text>
</comment>
<comment type="function">
    <text evidence="2 13">Catalyzes the isomerization between 2-isopropylmalate and 3-isopropylmalate, via the formation of 2-isopropylmaleate.</text>
</comment>
<dbReference type="Pfam" id="PF00330">
    <property type="entry name" value="Aconitase"/>
    <property type="match status" value="1"/>
</dbReference>
<evidence type="ECO:0000256" key="8">
    <source>
        <dbReference type="ARBA" id="ARBA00022723"/>
    </source>
</evidence>
<evidence type="ECO:0000256" key="6">
    <source>
        <dbReference type="ARBA" id="ARBA00022485"/>
    </source>
</evidence>